<comment type="caution">
    <text evidence="2">The sequence shown here is derived from an EMBL/GenBank/DDBJ whole genome shotgun (WGS) entry which is preliminary data.</text>
</comment>
<dbReference type="AlphaFoldDB" id="A0A8S9G6N0"/>
<dbReference type="InterPro" id="IPR029262">
    <property type="entry name" value="RPOL_N"/>
</dbReference>
<dbReference type="GO" id="GO:0008988">
    <property type="term" value="F:rRNA (adenine-N6-)-methyltransferase activity"/>
    <property type="evidence" value="ECO:0007669"/>
    <property type="project" value="TreeGrafter"/>
</dbReference>
<dbReference type="EMBL" id="QGKW02002005">
    <property type="protein sequence ID" value="KAF2540889.1"/>
    <property type="molecule type" value="Genomic_DNA"/>
</dbReference>
<evidence type="ECO:0000259" key="1">
    <source>
        <dbReference type="Pfam" id="PF14700"/>
    </source>
</evidence>
<protein>
    <recommendedName>
        <fullName evidence="1">DNA-directed RNA polymerase N-terminal domain-containing protein</fullName>
    </recommendedName>
</protein>
<dbReference type="InterPro" id="IPR037159">
    <property type="entry name" value="RNA_POL_N_sf"/>
</dbReference>
<proteinExistence type="predicted"/>
<dbReference type="InterPro" id="IPR029063">
    <property type="entry name" value="SAM-dependent_MTases_sf"/>
</dbReference>
<evidence type="ECO:0000313" key="2">
    <source>
        <dbReference type="EMBL" id="KAF2540889.1"/>
    </source>
</evidence>
<dbReference type="InterPro" id="IPR051720">
    <property type="entry name" value="rRNA_MeTrfase/Polyamine_Synth"/>
</dbReference>
<dbReference type="Gene3D" id="3.40.50.150">
    <property type="entry name" value="Vaccinia Virus protein VP39"/>
    <property type="match status" value="1"/>
</dbReference>
<gene>
    <name evidence="2" type="ORF">F2Q68_00029304</name>
</gene>
<dbReference type="Proteomes" id="UP000712281">
    <property type="component" value="Unassembled WGS sequence"/>
</dbReference>
<evidence type="ECO:0000313" key="3">
    <source>
        <dbReference type="Proteomes" id="UP000712281"/>
    </source>
</evidence>
<name>A0A8S9G6N0_BRACR</name>
<sequence length="204" mass="23492">MLPTLSFLPADKMAVIVMHKMMGLVMSGHEDGCIQVVQAAVSIGIAIEHEVPIPEKPVSEDPEEIQLWKWSVRKAKKTRKDSTTLTIPTSGADARLESYLVVAAYDVRIMFFAHIKRAALRDFNAKSAEVICELRYDLPKLYKFHKRKEVDIAHIKRAALRDFNAKSAEVICELRYDLPKLYKFHKRKEVDIAVDLWRFEPRQN</sequence>
<accession>A0A8S9G6N0</accession>
<dbReference type="Pfam" id="PF14700">
    <property type="entry name" value="RPOL_N"/>
    <property type="match status" value="1"/>
</dbReference>
<dbReference type="Gene3D" id="1.10.1320.10">
    <property type="entry name" value="DNA-directed RNA polymerase, N-terminal domain"/>
    <property type="match status" value="1"/>
</dbReference>
<dbReference type="PANTHER" id="PTHR23290:SF0">
    <property type="entry name" value="RRNA N6-ADENOSINE-METHYLTRANSFERASE METTL5"/>
    <property type="match status" value="1"/>
</dbReference>
<feature type="domain" description="DNA-directed RNA polymerase N-terminal" evidence="1">
    <location>
        <begin position="3"/>
        <end position="79"/>
    </location>
</feature>
<reference evidence="2" key="1">
    <citation type="submission" date="2019-12" db="EMBL/GenBank/DDBJ databases">
        <title>Genome sequencing and annotation of Brassica cretica.</title>
        <authorList>
            <person name="Studholme D.J."/>
            <person name="Sarris P.F."/>
        </authorList>
    </citation>
    <scope>NUCLEOTIDE SEQUENCE</scope>
    <source>
        <strain evidence="2">PFS-001/15</strain>
        <tissue evidence="2">Leaf</tissue>
    </source>
</reference>
<organism evidence="2 3">
    <name type="scientific">Brassica cretica</name>
    <name type="common">Mustard</name>
    <dbReference type="NCBI Taxonomy" id="69181"/>
    <lineage>
        <taxon>Eukaryota</taxon>
        <taxon>Viridiplantae</taxon>
        <taxon>Streptophyta</taxon>
        <taxon>Embryophyta</taxon>
        <taxon>Tracheophyta</taxon>
        <taxon>Spermatophyta</taxon>
        <taxon>Magnoliopsida</taxon>
        <taxon>eudicotyledons</taxon>
        <taxon>Gunneridae</taxon>
        <taxon>Pentapetalae</taxon>
        <taxon>rosids</taxon>
        <taxon>malvids</taxon>
        <taxon>Brassicales</taxon>
        <taxon>Brassicaceae</taxon>
        <taxon>Brassiceae</taxon>
        <taxon>Brassica</taxon>
    </lineage>
</organism>
<dbReference type="PANTHER" id="PTHR23290">
    <property type="entry name" value="RRNA N6-ADENOSINE-METHYLTRANSFERASE METTL5"/>
    <property type="match status" value="1"/>
</dbReference>